<proteinExistence type="predicted"/>
<protein>
    <recommendedName>
        <fullName evidence="4">Dot/Icm secretion system substrate</fullName>
    </recommendedName>
</protein>
<evidence type="ECO:0000313" key="2">
    <source>
        <dbReference type="EMBL" id="USQ14761.1"/>
    </source>
</evidence>
<evidence type="ECO:0000256" key="1">
    <source>
        <dbReference type="SAM" id="MobiDB-lite"/>
    </source>
</evidence>
<dbReference type="InterPro" id="IPR032675">
    <property type="entry name" value="LRR_dom_sf"/>
</dbReference>
<dbReference type="RefSeq" id="WP_252581499.1">
    <property type="nucleotide sequence ID" value="NZ_CP071527.1"/>
</dbReference>
<feature type="compositionally biased region" description="Basic and acidic residues" evidence="1">
    <location>
        <begin position="377"/>
        <end position="392"/>
    </location>
</feature>
<reference evidence="2" key="1">
    <citation type="submission" date="2021-03" db="EMBL/GenBank/DDBJ databases">
        <title>Legionella lytica PCM 2298.</title>
        <authorList>
            <person name="Koper P."/>
        </authorList>
    </citation>
    <scope>NUCLEOTIDE SEQUENCE</scope>
    <source>
        <strain evidence="2">PCM 2298</strain>
    </source>
</reference>
<feature type="compositionally biased region" description="Polar residues" evidence="1">
    <location>
        <begin position="397"/>
        <end position="429"/>
    </location>
</feature>
<sequence>MPIVKTLPVETHDNQLIRMHCAFAHAQMNLASFFHVHKLKPGDEIPQDKVIKLFGTVDSASDLAYEWTALMILGQLSGRHGFSAKNLVVRNLNDIMGEKNEKGFFDPKSQLKKKFFGYDYTSFNSGSLYEKVFKPLLTPYDKLYFEDEREKPFGYFLRLEEVDRLRELGKDQEVEKLNKHQIALRDVVKLHMIQYIIQVYFKQVEDQPWLKYQAVNDAMCRNLHNMGYVKLALMISCLNLDKITKLSLSHMQLGAFGEAGVSLIVSACEGIKEIVLDSNALHRLDPTGKANHSQLCNVLRQIPANVLIVSLCNNGLSSFNKTELMEIMQAIPSTVKEVLINFNGLDPELEQELLNSRGQKTTPLLKPTQPLKNQKPSLEKSKEAKPKEEKPVKVSSYGQTTFAPKPQPTSSSSASKDEATTSYASAKRQ</sequence>
<accession>A0ABY4YB60</accession>
<gene>
    <name evidence="2" type="ORF">J2N86_05520</name>
</gene>
<organism evidence="2 3">
    <name type="scientific">Legionella lytica</name>
    <dbReference type="NCBI Taxonomy" id="96232"/>
    <lineage>
        <taxon>Bacteria</taxon>
        <taxon>Pseudomonadati</taxon>
        <taxon>Pseudomonadota</taxon>
        <taxon>Gammaproteobacteria</taxon>
        <taxon>Legionellales</taxon>
        <taxon>Legionellaceae</taxon>
        <taxon>Legionella</taxon>
    </lineage>
</organism>
<dbReference type="SUPFAM" id="SSF52047">
    <property type="entry name" value="RNI-like"/>
    <property type="match status" value="1"/>
</dbReference>
<dbReference type="Gene3D" id="3.80.10.10">
    <property type="entry name" value="Ribonuclease Inhibitor"/>
    <property type="match status" value="1"/>
</dbReference>
<name>A0ABY4YB60_9GAMM</name>
<dbReference type="EMBL" id="CP071527">
    <property type="protein sequence ID" value="USQ14761.1"/>
    <property type="molecule type" value="Genomic_DNA"/>
</dbReference>
<evidence type="ECO:0000313" key="3">
    <source>
        <dbReference type="Proteomes" id="UP001057474"/>
    </source>
</evidence>
<dbReference type="Proteomes" id="UP001057474">
    <property type="component" value="Chromosome"/>
</dbReference>
<evidence type="ECO:0008006" key="4">
    <source>
        <dbReference type="Google" id="ProtNLM"/>
    </source>
</evidence>
<keyword evidence="3" id="KW-1185">Reference proteome</keyword>
<feature type="region of interest" description="Disordered" evidence="1">
    <location>
        <begin position="359"/>
        <end position="429"/>
    </location>
</feature>